<dbReference type="Proteomes" id="UP000256763">
    <property type="component" value="Unassembled WGS sequence"/>
</dbReference>
<dbReference type="GO" id="GO:0043565">
    <property type="term" value="F:sequence-specific DNA binding"/>
    <property type="evidence" value="ECO:0007669"/>
    <property type="project" value="UniProtKB-UniRule"/>
</dbReference>
<evidence type="ECO:0000256" key="12">
    <source>
        <dbReference type="PIRSR" id="PIRSR001174-1"/>
    </source>
</evidence>
<dbReference type="GO" id="GO:0005737">
    <property type="term" value="C:cytoplasm"/>
    <property type="evidence" value="ECO:0007669"/>
    <property type="project" value="UniProtKB-SubCell"/>
</dbReference>
<dbReference type="CDD" id="cd19500">
    <property type="entry name" value="RecA-like_Lon"/>
    <property type="match status" value="1"/>
</dbReference>
<keyword evidence="5 10" id="KW-0378">Hydrolase</keyword>
<dbReference type="GO" id="GO:0006515">
    <property type="term" value="P:protein quality control for misfolded or incompletely synthesized proteins"/>
    <property type="evidence" value="ECO:0007669"/>
    <property type="project" value="UniProtKB-UniRule"/>
</dbReference>
<comment type="similarity">
    <text evidence="10 11 14">Belongs to the peptidase S16 family.</text>
</comment>
<dbReference type="SMART" id="SM00464">
    <property type="entry name" value="LON"/>
    <property type="match status" value="1"/>
</dbReference>
<dbReference type="SUPFAM" id="SSF88697">
    <property type="entry name" value="PUA domain-like"/>
    <property type="match status" value="1"/>
</dbReference>
<dbReference type="STRING" id="187272.Mlg_2286"/>
<dbReference type="InterPro" id="IPR003959">
    <property type="entry name" value="ATPase_AAA_core"/>
</dbReference>
<dbReference type="Gene3D" id="3.30.230.10">
    <property type="match status" value="1"/>
</dbReference>
<evidence type="ECO:0000256" key="14">
    <source>
        <dbReference type="PROSITE-ProRule" id="PRU01122"/>
    </source>
</evidence>
<evidence type="ECO:0000256" key="6">
    <source>
        <dbReference type="ARBA" id="ARBA00022825"/>
    </source>
</evidence>
<keyword evidence="7 10" id="KW-0067">ATP-binding</keyword>
<keyword evidence="4 10" id="KW-0547">Nucleotide-binding</keyword>
<dbReference type="SMART" id="SM00382">
    <property type="entry name" value="AAA"/>
    <property type="match status" value="1"/>
</dbReference>
<dbReference type="Gene3D" id="3.40.50.300">
    <property type="entry name" value="P-loop containing nucleotide triphosphate hydrolases"/>
    <property type="match status" value="1"/>
</dbReference>
<dbReference type="SUPFAM" id="SSF54211">
    <property type="entry name" value="Ribosomal protein S5 domain 2-like"/>
    <property type="match status" value="1"/>
</dbReference>
<dbReference type="AlphaFoldDB" id="A0A3E0WYH6"/>
<dbReference type="Gene3D" id="1.20.5.5270">
    <property type="match status" value="1"/>
</dbReference>
<keyword evidence="2 10" id="KW-0963">Cytoplasm</keyword>
<evidence type="ECO:0000259" key="17">
    <source>
        <dbReference type="PROSITE" id="PS51787"/>
    </source>
</evidence>
<dbReference type="PROSITE" id="PS51786">
    <property type="entry name" value="LON_PROTEOLYTIC"/>
    <property type="match status" value="1"/>
</dbReference>
<evidence type="ECO:0000256" key="9">
    <source>
        <dbReference type="ARBA" id="ARBA00050665"/>
    </source>
</evidence>
<dbReference type="Pfam" id="PF00004">
    <property type="entry name" value="AAA"/>
    <property type="match status" value="1"/>
</dbReference>
<dbReference type="FunFam" id="1.20.58.1480:FF:000001">
    <property type="entry name" value="Lon protease"/>
    <property type="match status" value="1"/>
</dbReference>
<dbReference type="InterPro" id="IPR003111">
    <property type="entry name" value="Lon_prtase_N"/>
</dbReference>
<dbReference type="Gene3D" id="1.10.8.60">
    <property type="match status" value="1"/>
</dbReference>
<evidence type="ECO:0000256" key="10">
    <source>
        <dbReference type="HAMAP-Rule" id="MF_01973"/>
    </source>
</evidence>
<dbReference type="NCBIfam" id="TIGR00763">
    <property type="entry name" value="lon"/>
    <property type="match status" value="1"/>
</dbReference>
<proteinExistence type="evidence at transcript level"/>
<evidence type="ECO:0000256" key="15">
    <source>
        <dbReference type="SAM" id="MobiDB-lite"/>
    </source>
</evidence>
<dbReference type="InterPro" id="IPR004815">
    <property type="entry name" value="Lon_bac/euk-typ"/>
</dbReference>
<accession>A0A3E0WYH6</accession>
<dbReference type="RefSeq" id="WP_116301345.1">
    <property type="nucleotide sequence ID" value="NZ_NFZV01000004.1"/>
</dbReference>
<dbReference type="Pfam" id="PF05362">
    <property type="entry name" value="Lon_C"/>
    <property type="match status" value="1"/>
</dbReference>
<dbReference type="FunFam" id="3.40.50.300:FF:000021">
    <property type="entry name" value="Lon protease homolog"/>
    <property type="match status" value="1"/>
</dbReference>
<organism evidence="18 19">
    <name type="scientific">Alkalilimnicola ehrlichii</name>
    <dbReference type="NCBI Taxonomy" id="351052"/>
    <lineage>
        <taxon>Bacteria</taxon>
        <taxon>Pseudomonadati</taxon>
        <taxon>Pseudomonadota</taxon>
        <taxon>Gammaproteobacteria</taxon>
        <taxon>Chromatiales</taxon>
        <taxon>Ectothiorhodospiraceae</taxon>
        <taxon>Alkalilimnicola</taxon>
    </lineage>
</organism>
<dbReference type="InterPro" id="IPR046336">
    <property type="entry name" value="Lon_prtase_N_sf"/>
</dbReference>
<dbReference type="PANTHER" id="PTHR10046">
    <property type="entry name" value="ATP DEPENDENT LON PROTEASE FAMILY MEMBER"/>
    <property type="match status" value="1"/>
</dbReference>
<evidence type="ECO:0000256" key="11">
    <source>
        <dbReference type="PIRNR" id="PIRNR001174"/>
    </source>
</evidence>
<dbReference type="InterPro" id="IPR027417">
    <property type="entry name" value="P-loop_NTPase"/>
</dbReference>
<dbReference type="GO" id="GO:0016887">
    <property type="term" value="F:ATP hydrolysis activity"/>
    <property type="evidence" value="ECO:0007669"/>
    <property type="project" value="UniProtKB-UniRule"/>
</dbReference>
<evidence type="ECO:0000259" key="16">
    <source>
        <dbReference type="PROSITE" id="PS51786"/>
    </source>
</evidence>
<dbReference type="InterPro" id="IPR027543">
    <property type="entry name" value="Lon_bac"/>
</dbReference>
<keyword evidence="3 10" id="KW-0645">Protease</keyword>
<dbReference type="Gene3D" id="2.30.130.40">
    <property type="entry name" value="LON domain-like"/>
    <property type="match status" value="1"/>
</dbReference>
<name>A0A3E0WYH6_9GAMM</name>
<feature type="active site" evidence="10 12">
    <location>
        <position position="687"/>
    </location>
</feature>
<dbReference type="EC" id="3.4.21.53" evidence="10 11"/>
<dbReference type="GO" id="GO:0004252">
    <property type="term" value="F:serine-type endopeptidase activity"/>
    <property type="evidence" value="ECO:0007669"/>
    <property type="project" value="UniProtKB-UniRule"/>
</dbReference>
<dbReference type="FunFam" id="3.30.230.10:FF:000010">
    <property type="entry name" value="Lon protease"/>
    <property type="match status" value="1"/>
</dbReference>
<comment type="catalytic activity">
    <reaction evidence="9 10 11 14">
        <text>Hydrolysis of proteins in presence of ATP.</text>
        <dbReference type="EC" id="3.4.21.53"/>
    </reaction>
</comment>
<evidence type="ECO:0000313" key="18">
    <source>
        <dbReference type="EMBL" id="RFA38032.1"/>
    </source>
</evidence>
<dbReference type="Pfam" id="PF02190">
    <property type="entry name" value="LON_substr_bdg"/>
    <property type="match status" value="1"/>
</dbReference>
<keyword evidence="19" id="KW-1185">Reference proteome</keyword>
<dbReference type="OrthoDB" id="9803599at2"/>
<dbReference type="HAMAP" id="MF_01973">
    <property type="entry name" value="lon_bact"/>
    <property type="match status" value="1"/>
</dbReference>
<gene>
    <name evidence="10" type="primary">lon</name>
    <name evidence="18" type="ORF">CAL65_06715</name>
</gene>
<dbReference type="PIRSF" id="PIRSF001174">
    <property type="entry name" value="Lon_proteas"/>
    <property type="match status" value="1"/>
</dbReference>
<evidence type="ECO:0000256" key="3">
    <source>
        <dbReference type="ARBA" id="ARBA00022670"/>
    </source>
</evidence>
<comment type="subcellular location">
    <subcellularLocation>
        <location evidence="1 10 11">Cytoplasm</location>
    </subcellularLocation>
</comment>
<dbReference type="GO" id="GO:0004176">
    <property type="term" value="F:ATP-dependent peptidase activity"/>
    <property type="evidence" value="ECO:0007669"/>
    <property type="project" value="UniProtKB-UniRule"/>
</dbReference>
<dbReference type="EMBL" id="NFZW01000005">
    <property type="protein sequence ID" value="RFA38032.1"/>
    <property type="molecule type" value="Genomic_DNA"/>
</dbReference>
<dbReference type="GO" id="GO:0005524">
    <property type="term" value="F:ATP binding"/>
    <property type="evidence" value="ECO:0007669"/>
    <property type="project" value="UniProtKB-UniRule"/>
</dbReference>
<feature type="compositionally biased region" description="Basic and acidic residues" evidence="15">
    <location>
        <begin position="790"/>
        <end position="808"/>
    </location>
</feature>
<feature type="binding site" evidence="10 13">
    <location>
        <begin position="364"/>
        <end position="371"/>
    </location>
    <ligand>
        <name>ATP</name>
        <dbReference type="ChEBI" id="CHEBI:30616"/>
    </ligand>
</feature>
<dbReference type="GO" id="GO:0034605">
    <property type="term" value="P:cellular response to heat"/>
    <property type="evidence" value="ECO:0007669"/>
    <property type="project" value="UniProtKB-UniRule"/>
</dbReference>
<keyword evidence="6 10" id="KW-0720">Serine protease</keyword>
<evidence type="ECO:0000256" key="2">
    <source>
        <dbReference type="ARBA" id="ARBA00022490"/>
    </source>
</evidence>
<feature type="region of interest" description="Disordered" evidence="15">
    <location>
        <begin position="782"/>
        <end position="808"/>
    </location>
</feature>
<comment type="induction">
    <text evidence="10">By heat shock.</text>
</comment>
<comment type="caution">
    <text evidence="18">The sequence shown here is derived from an EMBL/GenBank/DDBJ whole genome shotgun (WGS) entry which is preliminary data.</text>
</comment>
<evidence type="ECO:0000256" key="7">
    <source>
        <dbReference type="ARBA" id="ARBA00022840"/>
    </source>
</evidence>
<dbReference type="InterPro" id="IPR027065">
    <property type="entry name" value="Lon_Prtase"/>
</dbReference>
<dbReference type="PRINTS" id="PR00830">
    <property type="entry name" value="ENDOLAPTASE"/>
</dbReference>
<dbReference type="Pfam" id="PF22667">
    <property type="entry name" value="Lon_lid"/>
    <property type="match status" value="1"/>
</dbReference>
<dbReference type="NCBIfam" id="NF008053">
    <property type="entry name" value="PRK10787.1"/>
    <property type="match status" value="1"/>
</dbReference>
<sequence length="808" mass="90774">MERKDQPSEIANAPVSGAPVLPLRDVVVYPHMVIPLFVGREKSIRGLEAAMEDDKRIVLVAQKSAEIDDPSEDDLYRVGTIATILQMLKLPDGTVKVLVEGVRRARVLNFEDQEEYFAAQVVEQEEVDQSDDRELEVLSRSVVGVFEQYVKLNKKVPPEILSSLAGIEDPGRLADTIAAHMALKIEEKQKILEIDSVRERLEHLMSLIEGEIDLLQIEKRIRGRVKQQMEKSQREYYLNEQMKAIQKELGELEDVPNEIEELEQKIEASGMPKEAREKAESELNKLKLMSPMSAEATVVRNYLEWMVSVPWKKRTRVRHDLSAAEKILEADHYGLEKVKERILEYLAVQQRVRKLKGPILCLVGPPGVGKTSLGQSIAHATNRKFVRMALGGVRDEAEIRGHRRTYIGSLPGRIVQNLSKVGTRNPLFLLDEIDKMAMDFRGDPASALLEVLDPEQNDTFGDHYLEVDFDLSDVMFVATANTMNIPGPLLDRMEVIRLAGYTEDEKVNIAERYLVPKQLRQHGLKKDELEISENAVRDIVRFYTREAGVRNLEREIAKICRKVVKDVSLKPQDKKTSVGTQQLEKYLGVKRFRYGIAEELDQVGQVTGLAWTEVGGELLRIETAVMPGKGKLSQTGQLGDVMKESIEAARTVVRSRTEVLGIDTEFFEKHDFHIHMPEGAIPKDGPSAGIGMCTAMVSAITQIPVKSSVAMTGEITLRGEVLPIGGLKEKLLAAHRGGITTVLIPEENRKDLADIPKNIKSKLDIRPVRWIDEVLDVALASPPTPLSEAVEERKQSESSKKTREVRPH</sequence>
<protein>
    <recommendedName>
        <fullName evidence="10 11">Lon protease</fullName>
        <ecNumber evidence="10 11">3.4.21.53</ecNumber>
    </recommendedName>
    <alternativeName>
        <fullName evidence="10">ATP-dependent protease La</fullName>
    </alternativeName>
</protein>
<dbReference type="InterPro" id="IPR020568">
    <property type="entry name" value="Ribosomal_Su5_D2-typ_SF"/>
</dbReference>
<feature type="domain" description="Lon N-terminal" evidence="17">
    <location>
        <begin position="18"/>
        <end position="212"/>
    </location>
</feature>
<dbReference type="InterPro" id="IPR054594">
    <property type="entry name" value="Lon_lid"/>
</dbReference>
<reference evidence="19" key="1">
    <citation type="submission" date="2017-05" db="EMBL/GenBank/DDBJ databases">
        <authorList>
            <person name="Sharma S."/>
            <person name="Sidhu C."/>
            <person name="Pinnaka A.K."/>
        </authorList>
    </citation>
    <scope>NUCLEOTIDE SEQUENCE [LARGE SCALE GENOMIC DNA]</scope>
    <source>
        <strain evidence="19">AK93</strain>
    </source>
</reference>
<feature type="active site" evidence="10 12">
    <location>
        <position position="730"/>
    </location>
</feature>
<dbReference type="Gene3D" id="1.20.58.1480">
    <property type="match status" value="1"/>
</dbReference>
<dbReference type="InterPro" id="IPR015947">
    <property type="entry name" value="PUA-like_sf"/>
</dbReference>
<dbReference type="FunFam" id="2.30.130.40:FF:000001">
    <property type="entry name" value="Lon protease"/>
    <property type="match status" value="1"/>
</dbReference>
<dbReference type="SUPFAM" id="SSF52540">
    <property type="entry name" value="P-loop containing nucleoside triphosphate hydrolases"/>
    <property type="match status" value="1"/>
</dbReference>
<dbReference type="InterPro" id="IPR003593">
    <property type="entry name" value="AAA+_ATPase"/>
</dbReference>
<dbReference type="InterPro" id="IPR008269">
    <property type="entry name" value="Lon_proteolytic"/>
</dbReference>
<dbReference type="InterPro" id="IPR014721">
    <property type="entry name" value="Ribsml_uS5_D2-typ_fold_subgr"/>
</dbReference>
<evidence type="ECO:0000256" key="13">
    <source>
        <dbReference type="PIRSR" id="PIRSR001174-2"/>
    </source>
</evidence>
<dbReference type="PROSITE" id="PS51787">
    <property type="entry name" value="LON_N"/>
    <property type="match status" value="1"/>
</dbReference>
<evidence type="ECO:0000256" key="4">
    <source>
        <dbReference type="ARBA" id="ARBA00022741"/>
    </source>
</evidence>
<comment type="subunit">
    <text evidence="10 11">Homohexamer. Organized in a ring with a central cavity.</text>
</comment>
<evidence type="ECO:0000256" key="8">
    <source>
        <dbReference type="ARBA" id="ARBA00023016"/>
    </source>
</evidence>
<evidence type="ECO:0000256" key="5">
    <source>
        <dbReference type="ARBA" id="ARBA00022801"/>
    </source>
</evidence>
<dbReference type="FunFam" id="1.20.5.5270:FF:000002">
    <property type="entry name" value="Lon protease homolog"/>
    <property type="match status" value="1"/>
</dbReference>
<feature type="domain" description="Lon proteolytic" evidence="16">
    <location>
        <begin position="600"/>
        <end position="781"/>
    </location>
</feature>
<keyword evidence="8 10" id="KW-0346">Stress response</keyword>
<comment type="function">
    <text evidence="10">ATP-dependent serine protease that mediates the selective degradation of mutant and abnormal proteins as well as certain short-lived regulatory proteins. Required for cellular homeostasis and for survival from DNA damage and developmental changes induced by stress. Degrades polypeptides processively to yield small peptide fragments that are 5 to 10 amino acids long. Binds to DNA in a double-stranded, site-specific manner.</text>
</comment>
<evidence type="ECO:0000256" key="1">
    <source>
        <dbReference type="ARBA" id="ARBA00004496"/>
    </source>
</evidence>
<evidence type="ECO:0000313" key="19">
    <source>
        <dbReference type="Proteomes" id="UP000256763"/>
    </source>
</evidence>